<reference evidence="3 4" key="1">
    <citation type="journal article" date="2019" name="Nat. Ecol. Evol.">
        <title>Megaphylogeny resolves global patterns of mushroom evolution.</title>
        <authorList>
            <person name="Varga T."/>
            <person name="Krizsan K."/>
            <person name="Foldi C."/>
            <person name="Dima B."/>
            <person name="Sanchez-Garcia M."/>
            <person name="Sanchez-Ramirez S."/>
            <person name="Szollosi G.J."/>
            <person name="Szarkandi J.G."/>
            <person name="Papp V."/>
            <person name="Albert L."/>
            <person name="Andreopoulos W."/>
            <person name="Angelini C."/>
            <person name="Antonin V."/>
            <person name="Barry K.W."/>
            <person name="Bougher N.L."/>
            <person name="Buchanan P."/>
            <person name="Buyck B."/>
            <person name="Bense V."/>
            <person name="Catcheside P."/>
            <person name="Chovatia M."/>
            <person name="Cooper J."/>
            <person name="Damon W."/>
            <person name="Desjardin D."/>
            <person name="Finy P."/>
            <person name="Geml J."/>
            <person name="Haridas S."/>
            <person name="Hughes K."/>
            <person name="Justo A."/>
            <person name="Karasinski D."/>
            <person name="Kautmanova I."/>
            <person name="Kiss B."/>
            <person name="Kocsube S."/>
            <person name="Kotiranta H."/>
            <person name="LaButti K.M."/>
            <person name="Lechner B.E."/>
            <person name="Liimatainen K."/>
            <person name="Lipzen A."/>
            <person name="Lukacs Z."/>
            <person name="Mihaltcheva S."/>
            <person name="Morgado L.N."/>
            <person name="Niskanen T."/>
            <person name="Noordeloos M.E."/>
            <person name="Ohm R.A."/>
            <person name="Ortiz-Santana B."/>
            <person name="Ovrebo C."/>
            <person name="Racz N."/>
            <person name="Riley R."/>
            <person name="Savchenko A."/>
            <person name="Shiryaev A."/>
            <person name="Soop K."/>
            <person name="Spirin V."/>
            <person name="Szebenyi C."/>
            <person name="Tomsovsky M."/>
            <person name="Tulloss R.E."/>
            <person name="Uehling J."/>
            <person name="Grigoriev I.V."/>
            <person name="Vagvolgyi C."/>
            <person name="Papp T."/>
            <person name="Martin F.M."/>
            <person name="Miettinen O."/>
            <person name="Hibbett D.S."/>
            <person name="Nagy L.G."/>
        </authorList>
    </citation>
    <scope>NUCLEOTIDE SEQUENCE [LARGE SCALE GENOMIC DNA]</scope>
    <source>
        <strain evidence="3 4">CBS 962.96</strain>
    </source>
</reference>
<feature type="domain" description="DNA helicase Pif1-like DEAD-box helicase" evidence="2">
    <location>
        <begin position="30"/>
        <end position="132"/>
    </location>
</feature>
<name>A0A4S8LMK4_DENBC</name>
<dbReference type="PANTHER" id="PTHR47642">
    <property type="entry name" value="ATP-DEPENDENT DNA HELICASE"/>
    <property type="match status" value="1"/>
</dbReference>
<dbReference type="InterPro" id="IPR051055">
    <property type="entry name" value="PIF1_helicase"/>
</dbReference>
<comment type="catalytic activity">
    <reaction evidence="1">
        <text>ATP + H2O = ADP + phosphate + H(+)</text>
        <dbReference type="Rhea" id="RHEA:13065"/>
        <dbReference type="ChEBI" id="CHEBI:15377"/>
        <dbReference type="ChEBI" id="CHEBI:15378"/>
        <dbReference type="ChEBI" id="CHEBI:30616"/>
        <dbReference type="ChEBI" id="CHEBI:43474"/>
        <dbReference type="ChEBI" id="CHEBI:456216"/>
        <dbReference type="EC" id="5.6.2.3"/>
    </reaction>
</comment>
<feature type="non-terminal residue" evidence="3">
    <location>
        <position position="1"/>
    </location>
</feature>
<gene>
    <name evidence="3" type="ORF">K435DRAFT_598643</name>
</gene>
<dbReference type="OrthoDB" id="432234at2759"/>
<dbReference type="SUPFAM" id="SSF52540">
    <property type="entry name" value="P-loop containing nucleoside triphosphate hydrolases"/>
    <property type="match status" value="1"/>
</dbReference>
<dbReference type="EMBL" id="ML179334">
    <property type="protein sequence ID" value="THU90477.1"/>
    <property type="molecule type" value="Genomic_DNA"/>
</dbReference>
<keyword evidence="1" id="KW-0227">DNA damage</keyword>
<dbReference type="PANTHER" id="PTHR47642:SF5">
    <property type="entry name" value="ATP-DEPENDENT DNA HELICASE"/>
    <property type="match status" value="1"/>
</dbReference>
<dbReference type="EC" id="5.6.2.3" evidence="1"/>
<sequence length="138" mass="15467">QVSLKFTLNIKQRLAFLLWVSVRMGSNDREPFRLIIGGPGGTGKSHLYDAIKFFYRSLKIDHEIAFTAPTGISASNIGASTTASFLSLRTPYSQLAKRNSTTVKKIITRLDSVKSLVIDKFFFLGCEDFHKISKHLNL</sequence>
<dbReference type="InterPro" id="IPR027417">
    <property type="entry name" value="P-loop_NTPase"/>
</dbReference>
<dbReference type="GO" id="GO:0005524">
    <property type="term" value="F:ATP binding"/>
    <property type="evidence" value="ECO:0007669"/>
    <property type="project" value="UniProtKB-KW"/>
</dbReference>
<dbReference type="Proteomes" id="UP000297245">
    <property type="component" value="Unassembled WGS sequence"/>
</dbReference>
<organism evidence="3 4">
    <name type="scientific">Dendrothele bispora (strain CBS 962.96)</name>
    <dbReference type="NCBI Taxonomy" id="1314807"/>
    <lineage>
        <taxon>Eukaryota</taxon>
        <taxon>Fungi</taxon>
        <taxon>Dikarya</taxon>
        <taxon>Basidiomycota</taxon>
        <taxon>Agaricomycotina</taxon>
        <taxon>Agaricomycetes</taxon>
        <taxon>Agaricomycetidae</taxon>
        <taxon>Agaricales</taxon>
        <taxon>Agaricales incertae sedis</taxon>
        <taxon>Dendrothele</taxon>
    </lineage>
</organism>
<proteinExistence type="inferred from homology"/>
<evidence type="ECO:0000256" key="1">
    <source>
        <dbReference type="RuleBase" id="RU363044"/>
    </source>
</evidence>
<protein>
    <recommendedName>
        <fullName evidence="1">ATP-dependent DNA helicase</fullName>
        <ecNumber evidence="1">5.6.2.3</ecNumber>
    </recommendedName>
</protein>
<evidence type="ECO:0000259" key="2">
    <source>
        <dbReference type="Pfam" id="PF05970"/>
    </source>
</evidence>
<keyword evidence="1" id="KW-0233">DNA recombination</keyword>
<dbReference type="GO" id="GO:0006281">
    <property type="term" value="P:DNA repair"/>
    <property type="evidence" value="ECO:0007669"/>
    <property type="project" value="UniProtKB-KW"/>
</dbReference>
<keyword evidence="1" id="KW-0347">Helicase</keyword>
<comment type="cofactor">
    <cofactor evidence="1">
        <name>Mg(2+)</name>
        <dbReference type="ChEBI" id="CHEBI:18420"/>
    </cofactor>
</comment>
<evidence type="ECO:0000313" key="4">
    <source>
        <dbReference type="Proteomes" id="UP000297245"/>
    </source>
</evidence>
<dbReference type="AlphaFoldDB" id="A0A4S8LMK4"/>
<dbReference type="InterPro" id="IPR010285">
    <property type="entry name" value="DNA_helicase_pif1-like_DEAD"/>
</dbReference>
<evidence type="ECO:0000313" key="3">
    <source>
        <dbReference type="EMBL" id="THU90477.1"/>
    </source>
</evidence>
<keyword evidence="1" id="KW-0234">DNA repair</keyword>
<dbReference type="GO" id="GO:0000723">
    <property type="term" value="P:telomere maintenance"/>
    <property type="evidence" value="ECO:0007669"/>
    <property type="project" value="InterPro"/>
</dbReference>
<dbReference type="Pfam" id="PF05970">
    <property type="entry name" value="PIF1"/>
    <property type="match status" value="1"/>
</dbReference>
<dbReference type="GO" id="GO:0016887">
    <property type="term" value="F:ATP hydrolysis activity"/>
    <property type="evidence" value="ECO:0007669"/>
    <property type="project" value="RHEA"/>
</dbReference>
<dbReference type="GO" id="GO:0043139">
    <property type="term" value="F:5'-3' DNA helicase activity"/>
    <property type="evidence" value="ECO:0007669"/>
    <property type="project" value="UniProtKB-EC"/>
</dbReference>
<dbReference type="Gene3D" id="3.40.50.300">
    <property type="entry name" value="P-loop containing nucleotide triphosphate hydrolases"/>
    <property type="match status" value="1"/>
</dbReference>
<keyword evidence="4" id="KW-1185">Reference proteome</keyword>
<keyword evidence="1" id="KW-0547">Nucleotide-binding</keyword>
<comment type="similarity">
    <text evidence="1">Belongs to the helicase family.</text>
</comment>
<accession>A0A4S8LMK4</accession>
<feature type="non-terminal residue" evidence="3">
    <location>
        <position position="138"/>
    </location>
</feature>
<keyword evidence="1" id="KW-0067">ATP-binding</keyword>
<keyword evidence="1" id="KW-0378">Hydrolase</keyword>
<dbReference type="GO" id="GO:0006310">
    <property type="term" value="P:DNA recombination"/>
    <property type="evidence" value="ECO:0007669"/>
    <property type="project" value="UniProtKB-KW"/>
</dbReference>